<keyword evidence="2 4" id="KW-0732">Signal</keyword>
<evidence type="ECO:0000313" key="9">
    <source>
        <dbReference type="Proteomes" id="UP000807469"/>
    </source>
</evidence>
<evidence type="ECO:0000259" key="7">
    <source>
        <dbReference type="Pfam" id="PF08124"/>
    </source>
</evidence>
<dbReference type="Pfam" id="PF02884">
    <property type="entry name" value="Lyase_8_C"/>
    <property type="match status" value="1"/>
</dbReference>
<dbReference type="SUPFAM" id="SSF49863">
    <property type="entry name" value="Hyaluronate lyase-like, C-terminal domain"/>
    <property type="match status" value="1"/>
</dbReference>
<keyword evidence="3 8" id="KW-0456">Lyase</keyword>
<evidence type="ECO:0000313" key="8">
    <source>
        <dbReference type="EMBL" id="KAF9481397.1"/>
    </source>
</evidence>
<dbReference type="GO" id="GO:0016837">
    <property type="term" value="F:carbon-oxygen lyase activity, acting on polysaccharides"/>
    <property type="evidence" value="ECO:0007669"/>
    <property type="project" value="UniProtKB-ARBA"/>
</dbReference>
<dbReference type="GO" id="GO:0005576">
    <property type="term" value="C:extracellular region"/>
    <property type="evidence" value="ECO:0007669"/>
    <property type="project" value="InterPro"/>
</dbReference>
<accession>A0A9P5Z5H2</accession>
<dbReference type="Gene3D" id="2.60.220.10">
    <property type="entry name" value="Polysaccharide lyase family 8-like, C-terminal"/>
    <property type="match status" value="1"/>
</dbReference>
<dbReference type="GO" id="GO:0005975">
    <property type="term" value="P:carbohydrate metabolic process"/>
    <property type="evidence" value="ECO:0007669"/>
    <property type="project" value="InterPro"/>
</dbReference>
<dbReference type="OrthoDB" id="5980780at2759"/>
<comment type="similarity">
    <text evidence="1">Belongs to the polysaccharide lyase 8 family.</text>
</comment>
<dbReference type="SUPFAM" id="SSF48230">
    <property type="entry name" value="Chondroitin AC/alginate lyase"/>
    <property type="match status" value="1"/>
</dbReference>
<evidence type="ECO:0000256" key="2">
    <source>
        <dbReference type="ARBA" id="ARBA00022729"/>
    </source>
</evidence>
<dbReference type="Pfam" id="PF02278">
    <property type="entry name" value="Lyase_8"/>
    <property type="match status" value="1"/>
</dbReference>
<dbReference type="EMBL" id="MU155179">
    <property type="protein sequence ID" value="KAF9481397.1"/>
    <property type="molecule type" value="Genomic_DNA"/>
</dbReference>
<name>A0A9P5Z5H2_9AGAR</name>
<dbReference type="InterPro" id="IPR004103">
    <property type="entry name" value="Lyase_8_C"/>
</dbReference>
<feature type="domain" description="Polysaccharide lyase family 8 C-terminal" evidence="6">
    <location>
        <begin position="659"/>
        <end position="732"/>
    </location>
</feature>
<reference evidence="8" key="1">
    <citation type="submission" date="2020-11" db="EMBL/GenBank/DDBJ databases">
        <authorList>
            <consortium name="DOE Joint Genome Institute"/>
            <person name="Ahrendt S."/>
            <person name="Riley R."/>
            <person name="Andreopoulos W."/>
            <person name="Labutti K."/>
            <person name="Pangilinan J."/>
            <person name="Ruiz-Duenas F.J."/>
            <person name="Barrasa J.M."/>
            <person name="Sanchez-Garcia M."/>
            <person name="Camarero S."/>
            <person name="Miyauchi S."/>
            <person name="Serrano A."/>
            <person name="Linde D."/>
            <person name="Babiker R."/>
            <person name="Drula E."/>
            <person name="Ayuso-Fernandez I."/>
            <person name="Pacheco R."/>
            <person name="Padilla G."/>
            <person name="Ferreira P."/>
            <person name="Barriuso J."/>
            <person name="Kellner H."/>
            <person name="Castanera R."/>
            <person name="Alfaro M."/>
            <person name="Ramirez L."/>
            <person name="Pisabarro A.G."/>
            <person name="Kuo A."/>
            <person name="Tritt A."/>
            <person name="Lipzen A."/>
            <person name="He G."/>
            <person name="Yan M."/>
            <person name="Ng V."/>
            <person name="Cullen D."/>
            <person name="Martin F."/>
            <person name="Rosso M.-N."/>
            <person name="Henrissat B."/>
            <person name="Hibbett D."/>
            <person name="Martinez A.T."/>
            <person name="Grigoriev I.V."/>
        </authorList>
    </citation>
    <scope>NUCLEOTIDE SEQUENCE</scope>
    <source>
        <strain evidence="8">CIRM-BRFM 674</strain>
    </source>
</reference>
<dbReference type="Gene3D" id="2.70.98.10">
    <property type="match status" value="1"/>
</dbReference>
<dbReference type="Gene3D" id="1.50.10.100">
    <property type="entry name" value="Chondroitin AC/alginate lyase"/>
    <property type="match status" value="1"/>
</dbReference>
<sequence length="776" mass="83004">MSLTICALSLWALLAQIVWCIADDITIASQQRLSVIVGSTTGATSISAWLSTLGPDGKWPDSEINYTAGCDAQTASWPAQSHWSRISESFGIFAMENRYANEISIDTFAAAWHGGFKNAAQWTGNATLRASISSAMNFWFSNDFTVPACLDSGGTDICPCSTPGLWNTNWDSNIILIPGWVGQVCLLLGDSLTNDESTGCVRITGRAYGTFLTGINGVSDITGANTMDISSIGIDLGLSTRNTTLVTDAYNRIHEEFTVKDGIKVDGIRPDGSFGQHAGIVYNGNYGSANDIFDLELTAAGTIFQAPAASRSAFITLLQGDQWMIFRNMVTNVLHWDFSVLGRIISLPVADNQATSSIKTNLTQLQALGALWDSPELIGIFNDLSTNSSTANVGSLNGNRMFYANDYMVHRGDSYVTTLRMFSNRTQNTECLNSQNPFGFHLSDGAIYTYVTGNEYEDIFAAWDWNMIPGTTVDYAATPLTCSTARRTGTQSFVGGASDGSVGVAAMRYETPTTKTLNWRKTWFFLEDDVQFVMIARIASTTAAPIFTILDQRRQVGPVFINGAEASSGNFSSAISLWHGGVGYAFDTPINTSLSVSLTTSTGSWKTISTSSKPPVTANLFTAWLNHTDVASPSSYMVFPGTTQPAFQQKFAAVRLNPIRNDGSISALLDIDHNMAMVVFWETAGGSVAIPSATSSDVAPMTVKTNGGSILIVNLSTWSITVSNPTQTLTSVVITFTLGSGKIPAGWTSSAKSVSATVALPSGGVVGSSIQQSLFG</sequence>
<evidence type="ECO:0000256" key="3">
    <source>
        <dbReference type="ARBA" id="ARBA00023239"/>
    </source>
</evidence>
<keyword evidence="9" id="KW-1185">Reference proteome</keyword>
<organism evidence="8 9">
    <name type="scientific">Pholiota conissans</name>
    <dbReference type="NCBI Taxonomy" id="109636"/>
    <lineage>
        <taxon>Eukaryota</taxon>
        <taxon>Fungi</taxon>
        <taxon>Dikarya</taxon>
        <taxon>Basidiomycota</taxon>
        <taxon>Agaricomycotina</taxon>
        <taxon>Agaricomycetes</taxon>
        <taxon>Agaricomycetidae</taxon>
        <taxon>Agaricales</taxon>
        <taxon>Agaricineae</taxon>
        <taxon>Strophariaceae</taxon>
        <taxon>Pholiota</taxon>
    </lineage>
</organism>
<feature type="domain" description="Polysaccharide lyase 8 N-terminal alpha-helical" evidence="7">
    <location>
        <begin position="167"/>
        <end position="288"/>
    </location>
</feature>
<dbReference type="InterPro" id="IPR011071">
    <property type="entry name" value="Lyase_8-like_C"/>
</dbReference>
<dbReference type="Proteomes" id="UP000807469">
    <property type="component" value="Unassembled WGS sequence"/>
</dbReference>
<dbReference type="InterPro" id="IPR011013">
    <property type="entry name" value="Gal_mutarotase_sf_dom"/>
</dbReference>
<dbReference type="PANTHER" id="PTHR38481">
    <property type="entry name" value="HYALURONATE LYASE"/>
    <property type="match status" value="1"/>
</dbReference>
<evidence type="ECO:0000259" key="6">
    <source>
        <dbReference type="Pfam" id="PF02884"/>
    </source>
</evidence>
<dbReference type="InterPro" id="IPR008929">
    <property type="entry name" value="Chondroitin_lyas"/>
</dbReference>
<proteinExistence type="inferred from homology"/>
<evidence type="ECO:0000256" key="4">
    <source>
        <dbReference type="SAM" id="SignalP"/>
    </source>
</evidence>
<dbReference type="InterPro" id="IPR003159">
    <property type="entry name" value="Lyase_8_central_dom"/>
</dbReference>
<dbReference type="SUPFAM" id="SSF74650">
    <property type="entry name" value="Galactose mutarotase-like"/>
    <property type="match status" value="1"/>
</dbReference>
<feature type="signal peptide" evidence="4">
    <location>
        <begin position="1"/>
        <end position="22"/>
    </location>
</feature>
<dbReference type="InterPro" id="IPR012970">
    <property type="entry name" value="Lyase_8_alpha_N"/>
</dbReference>
<dbReference type="InterPro" id="IPR014718">
    <property type="entry name" value="GH-type_carb-bd"/>
</dbReference>
<dbReference type="AlphaFoldDB" id="A0A9P5Z5H2"/>
<dbReference type="GO" id="GO:0030246">
    <property type="term" value="F:carbohydrate binding"/>
    <property type="evidence" value="ECO:0007669"/>
    <property type="project" value="InterPro"/>
</dbReference>
<feature type="chain" id="PRO_5040365894" evidence="4">
    <location>
        <begin position="23"/>
        <end position="776"/>
    </location>
</feature>
<dbReference type="Pfam" id="PF08124">
    <property type="entry name" value="Lyase_8_N"/>
    <property type="match status" value="1"/>
</dbReference>
<evidence type="ECO:0000256" key="1">
    <source>
        <dbReference type="ARBA" id="ARBA00006699"/>
    </source>
</evidence>
<evidence type="ECO:0000259" key="5">
    <source>
        <dbReference type="Pfam" id="PF02278"/>
    </source>
</evidence>
<feature type="domain" description="Polysaccharide lyase family 8 central" evidence="5">
    <location>
        <begin position="399"/>
        <end position="642"/>
    </location>
</feature>
<gene>
    <name evidence="8" type="ORF">BDN70DRAFT_803430</name>
</gene>
<comment type="caution">
    <text evidence="8">The sequence shown here is derived from an EMBL/GenBank/DDBJ whole genome shotgun (WGS) entry which is preliminary data.</text>
</comment>
<protein>
    <submittedName>
        <fullName evidence="8">Polysaccharide lyase family 8 protein</fullName>
    </submittedName>
</protein>
<dbReference type="InterPro" id="IPR038970">
    <property type="entry name" value="Lyase_8"/>
</dbReference>
<dbReference type="PANTHER" id="PTHR38481:SF1">
    <property type="entry name" value="HYALURONATE LYASE"/>
    <property type="match status" value="1"/>
</dbReference>